<keyword evidence="1" id="KW-1133">Transmembrane helix</keyword>
<dbReference type="AlphaFoldDB" id="A0ABD3EJI5"/>
<organism evidence="2 3">
    <name type="scientific">Castilleja foliolosa</name>
    <dbReference type="NCBI Taxonomy" id="1961234"/>
    <lineage>
        <taxon>Eukaryota</taxon>
        <taxon>Viridiplantae</taxon>
        <taxon>Streptophyta</taxon>
        <taxon>Embryophyta</taxon>
        <taxon>Tracheophyta</taxon>
        <taxon>Spermatophyta</taxon>
        <taxon>Magnoliopsida</taxon>
        <taxon>eudicotyledons</taxon>
        <taxon>Gunneridae</taxon>
        <taxon>Pentapetalae</taxon>
        <taxon>asterids</taxon>
        <taxon>lamiids</taxon>
        <taxon>Lamiales</taxon>
        <taxon>Orobanchaceae</taxon>
        <taxon>Pedicularideae</taxon>
        <taxon>Castillejinae</taxon>
        <taxon>Castilleja</taxon>
    </lineage>
</organism>
<name>A0ABD3EJI5_9LAMI</name>
<keyword evidence="3" id="KW-1185">Reference proteome</keyword>
<feature type="transmembrane region" description="Helical" evidence="1">
    <location>
        <begin position="100"/>
        <end position="120"/>
    </location>
</feature>
<evidence type="ECO:0008006" key="4">
    <source>
        <dbReference type="Google" id="ProtNLM"/>
    </source>
</evidence>
<reference evidence="3" key="1">
    <citation type="journal article" date="2024" name="IScience">
        <title>Strigolactones Initiate the Formation of Haustorium-like Structures in Castilleja.</title>
        <authorList>
            <person name="Buerger M."/>
            <person name="Peterson D."/>
            <person name="Chory J."/>
        </authorList>
    </citation>
    <scope>NUCLEOTIDE SEQUENCE [LARGE SCALE GENOMIC DNA]</scope>
</reference>
<dbReference type="Proteomes" id="UP001632038">
    <property type="component" value="Unassembled WGS sequence"/>
</dbReference>
<proteinExistence type="predicted"/>
<evidence type="ECO:0000256" key="1">
    <source>
        <dbReference type="SAM" id="Phobius"/>
    </source>
</evidence>
<feature type="transmembrane region" description="Helical" evidence="1">
    <location>
        <begin position="63"/>
        <end position="80"/>
    </location>
</feature>
<feature type="transmembrane region" description="Helical" evidence="1">
    <location>
        <begin position="127"/>
        <end position="145"/>
    </location>
</feature>
<evidence type="ECO:0000313" key="3">
    <source>
        <dbReference type="Proteomes" id="UP001632038"/>
    </source>
</evidence>
<protein>
    <recommendedName>
        <fullName evidence="4">PGG domain-containing protein</fullName>
    </recommendedName>
</protein>
<feature type="transmembrane region" description="Helical" evidence="1">
    <location>
        <begin position="165"/>
        <end position="190"/>
    </location>
</feature>
<accession>A0ABD3EJI5</accession>
<keyword evidence="1" id="KW-0812">Transmembrane</keyword>
<comment type="caution">
    <text evidence="2">The sequence shown here is derived from an EMBL/GenBank/DDBJ whole genome shotgun (WGS) entry which is preliminary data.</text>
</comment>
<gene>
    <name evidence="2" type="ORF">CASFOL_004107</name>
</gene>
<dbReference type="EMBL" id="JAVIJP010000005">
    <property type="protein sequence ID" value="KAL3654426.1"/>
    <property type="molecule type" value="Genomic_DNA"/>
</dbReference>
<evidence type="ECO:0000313" key="2">
    <source>
        <dbReference type="EMBL" id="KAL3654426.1"/>
    </source>
</evidence>
<sequence>MENVVISACTSTTEVAPEILEAAPEIELSVLLPPSPHESDQSELSDELGDSGVIKKKKLARKSLLMIVSTLLMAMVYQMGVSPPGSRLATQSPKDYDRYFAVNLVSFTCPILIIALLLSGLNFSTRYVLPVLLMLAYTALGAIAWTHTEATRLATPTNTTSSISAMIRIDLVLVFGLLGIISLGHLVHAVRISMTRWRRGAKKAFSAARERCNRLC</sequence>
<keyword evidence="1" id="KW-0472">Membrane</keyword>